<reference evidence="12" key="1">
    <citation type="submission" date="2022-12" db="EMBL/GenBank/DDBJ databases">
        <title>Chromosome-level genome assembly of the bean flower thrips Megalurothrips usitatus.</title>
        <authorList>
            <person name="Ma L."/>
            <person name="Liu Q."/>
            <person name="Li H."/>
            <person name="Cai W."/>
        </authorList>
    </citation>
    <scope>NUCLEOTIDE SEQUENCE</scope>
    <source>
        <strain evidence="12">Cailab_2022a</strain>
    </source>
</reference>
<feature type="transmembrane region" description="Helical" evidence="10">
    <location>
        <begin position="115"/>
        <end position="138"/>
    </location>
</feature>
<evidence type="ECO:0000256" key="2">
    <source>
        <dbReference type="ARBA" id="ARBA00010663"/>
    </source>
</evidence>
<sequence>MLLHLSFIIGTLLIKRVNPQRKTEAFVTLFQVVSVTVSVLTLTFISIDRYYAICYPLKFKSTTSRAKKAIVLIWVLALLFDLPELVVLETQPKELALPVIYFTQCVPSWSTFSDTMFHCIKTLLLFFLPLSFMSVAYYQIVKVLWSKNNIPGHAESKSCHEYSGTACNGSTNGVNSASARRQMNRSISSSSQVIGRRKAAKMLVMVDIMFAICYCPVHTYSILRYATDIPQTEFTTAFAMIAHWMCYFNSAINPLIYNFMSGESSSVVTYCVHGRDGCYCSGVAGNIFVREGAASMQISEAPGEKMLPCASASRLGQGHRAPLSHSASLHFSPSYLHAYTKT</sequence>
<keyword evidence="8 9" id="KW-0807">Transducer</keyword>
<dbReference type="PANTHER" id="PTHR45695:SF15">
    <property type="entry name" value="OPSIN RH2"/>
    <property type="match status" value="1"/>
</dbReference>
<evidence type="ECO:0000256" key="8">
    <source>
        <dbReference type="ARBA" id="ARBA00023224"/>
    </source>
</evidence>
<evidence type="ECO:0000313" key="12">
    <source>
        <dbReference type="EMBL" id="KAJ1520969.1"/>
    </source>
</evidence>
<dbReference type="PANTHER" id="PTHR45695">
    <property type="entry name" value="LEUCOKININ RECEPTOR-RELATED"/>
    <property type="match status" value="1"/>
</dbReference>
<evidence type="ECO:0000256" key="7">
    <source>
        <dbReference type="ARBA" id="ARBA00023170"/>
    </source>
</evidence>
<dbReference type="InterPro" id="IPR017452">
    <property type="entry name" value="GPCR_Rhodpsn_7TM"/>
</dbReference>
<keyword evidence="6 10" id="KW-0472">Membrane</keyword>
<organism evidence="12 13">
    <name type="scientific">Megalurothrips usitatus</name>
    <name type="common">bean blossom thrips</name>
    <dbReference type="NCBI Taxonomy" id="439358"/>
    <lineage>
        <taxon>Eukaryota</taxon>
        <taxon>Metazoa</taxon>
        <taxon>Ecdysozoa</taxon>
        <taxon>Arthropoda</taxon>
        <taxon>Hexapoda</taxon>
        <taxon>Insecta</taxon>
        <taxon>Pterygota</taxon>
        <taxon>Neoptera</taxon>
        <taxon>Paraneoptera</taxon>
        <taxon>Thysanoptera</taxon>
        <taxon>Terebrantia</taxon>
        <taxon>Thripoidea</taxon>
        <taxon>Thripidae</taxon>
        <taxon>Megalurothrips</taxon>
    </lineage>
</organism>
<dbReference type="EMBL" id="JAPTSV010000014">
    <property type="protein sequence ID" value="KAJ1520969.1"/>
    <property type="molecule type" value="Genomic_DNA"/>
</dbReference>
<dbReference type="PROSITE" id="PS50262">
    <property type="entry name" value="G_PROTEIN_RECEP_F1_2"/>
    <property type="match status" value="1"/>
</dbReference>
<keyword evidence="4 10" id="KW-1133">Transmembrane helix</keyword>
<protein>
    <recommendedName>
        <fullName evidence="11">G-protein coupled receptors family 1 profile domain-containing protein</fullName>
    </recommendedName>
</protein>
<name>A0AAV7X8K1_9NEOP</name>
<evidence type="ECO:0000256" key="6">
    <source>
        <dbReference type="ARBA" id="ARBA00023136"/>
    </source>
</evidence>
<feature type="transmembrane region" description="Helical" evidence="10">
    <location>
        <begin position="202"/>
        <end position="223"/>
    </location>
</feature>
<dbReference type="Proteomes" id="UP001075354">
    <property type="component" value="Chromosome 14"/>
</dbReference>
<evidence type="ECO:0000256" key="9">
    <source>
        <dbReference type="RuleBase" id="RU000688"/>
    </source>
</evidence>
<comment type="subcellular location">
    <subcellularLocation>
        <location evidence="1">Membrane</location>
        <topology evidence="1">Multi-pass membrane protein</topology>
    </subcellularLocation>
</comment>
<keyword evidence="5 9" id="KW-0297">G-protein coupled receptor</keyword>
<keyword evidence="7 9" id="KW-0675">Receptor</keyword>
<feature type="domain" description="G-protein coupled receptors family 1 profile" evidence="11">
    <location>
        <begin position="1"/>
        <end position="257"/>
    </location>
</feature>
<dbReference type="SUPFAM" id="SSF81321">
    <property type="entry name" value="Family A G protein-coupled receptor-like"/>
    <property type="match status" value="1"/>
</dbReference>
<dbReference type="AlphaFoldDB" id="A0AAV7X8K1"/>
<feature type="transmembrane region" description="Helical" evidence="10">
    <location>
        <begin position="29"/>
        <end position="48"/>
    </location>
</feature>
<evidence type="ECO:0000256" key="3">
    <source>
        <dbReference type="ARBA" id="ARBA00022692"/>
    </source>
</evidence>
<feature type="transmembrane region" description="Helical" evidence="10">
    <location>
        <begin position="69"/>
        <end position="88"/>
    </location>
</feature>
<dbReference type="GO" id="GO:0004930">
    <property type="term" value="F:G protein-coupled receptor activity"/>
    <property type="evidence" value="ECO:0007669"/>
    <property type="project" value="UniProtKB-KW"/>
</dbReference>
<comment type="similarity">
    <text evidence="2 9">Belongs to the G-protein coupled receptor 1 family.</text>
</comment>
<evidence type="ECO:0000256" key="4">
    <source>
        <dbReference type="ARBA" id="ARBA00022989"/>
    </source>
</evidence>
<evidence type="ECO:0000256" key="1">
    <source>
        <dbReference type="ARBA" id="ARBA00004141"/>
    </source>
</evidence>
<dbReference type="Pfam" id="PF00001">
    <property type="entry name" value="7tm_1"/>
    <property type="match status" value="1"/>
</dbReference>
<keyword evidence="13" id="KW-1185">Reference proteome</keyword>
<evidence type="ECO:0000259" key="11">
    <source>
        <dbReference type="PROSITE" id="PS50262"/>
    </source>
</evidence>
<dbReference type="GO" id="GO:0005886">
    <property type="term" value="C:plasma membrane"/>
    <property type="evidence" value="ECO:0007669"/>
    <property type="project" value="TreeGrafter"/>
</dbReference>
<dbReference type="PROSITE" id="PS00237">
    <property type="entry name" value="G_PROTEIN_RECEP_F1_1"/>
    <property type="match status" value="1"/>
</dbReference>
<proteinExistence type="inferred from homology"/>
<comment type="caution">
    <text evidence="12">The sequence shown here is derived from an EMBL/GenBank/DDBJ whole genome shotgun (WGS) entry which is preliminary data.</text>
</comment>
<dbReference type="PRINTS" id="PR00237">
    <property type="entry name" value="GPCRRHODOPSN"/>
</dbReference>
<evidence type="ECO:0000313" key="13">
    <source>
        <dbReference type="Proteomes" id="UP001075354"/>
    </source>
</evidence>
<feature type="transmembrane region" description="Helical" evidence="10">
    <location>
        <begin position="235"/>
        <end position="256"/>
    </location>
</feature>
<keyword evidence="3 9" id="KW-0812">Transmembrane</keyword>
<dbReference type="Gene3D" id="1.20.1070.10">
    <property type="entry name" value="Rhodopsin 7-helix transmembrane proteins"/>
    <property type="match status" value="1"/>
</dbReference>
<accession>A0AAV7X8K1</accession>
<evidence type="ECO:0000256" key="5">
    <source>
        <dbReference type="ARBA" id="ARBA00023040"/>
    </source>
</evidence>
<evidence type="ECO:0000256" key="10">
    <source>
        <dbReference type="SAM" id="Phobius"/>
    </source>
</evidence>
<dbReference type="InterPro" id="IPR000276">
    <property type="entry name" value="GPCR_Rhodpsn"/>
</dbReference>
<gene>
    <name evidence="12" type="ORF">ONE63_004043</name>
</gene>